<evidence type="ECO:0000259" key="11">
    <source>
        <dbReference type="Pfam" id="PF16491"/>
    </source>
</evidence>
<comment type="cofactor">
    <cofactor evidence="7 8">
        <name>Zn(2+)</name>
        <dbReference type="ChEBI" id="CHEBI:29105"/>
    </cofactor>
    <text evidence="7 8">Binds 1 zinc ion per subunit.</text>
</comment>
<evidence type="ECO:0000256" key="6">
    <source>
        <dbReference type="PIRSR" id="PIRSR627057-1"/>
    </source>
</evidence>
<dbReference type="PANTHER" id="PTHR10120">
    <property type="entry name" value="CAAX PRENYL PROTEASE 1"/>
    <property type="match status" value="1"/>
</dbReference>
<dbReference type="Gene3D" id="3.30.2010.10">
    <property type="entry name" value="Metalloproteases ('zincins'), catalytic domain"/>
    <property type="match status" value="1"/>
</dbReference>
<dbReference type="CDD" id="cd07343">
    <property type="entry name" value="M48A_Zmpste24p_like"/>
    <property type="match status" value="1"/>
</dbReference>
<keyword evidence="5 8" id="KW-0482">Metalloprotease</keyword>
<evidence type="ECO:0000256" key="9">
    <source>
        <dbReference type="SAM" id="Phobius"/>
    </source>
</evidence>
<evidence type="ECO:0000313" key="12">
    <source>
        <dbReference type="EMBL" id="QCC44179.1"/>
    </source>
</evidence>
<reference evidence="12 14" key="1">
    <citation type="journal article" date="2019" name="Microbiol. Resour. Announc.">
        <title>The Genome Sequence of the Halobacterium salinarum Type Strain Is Closely Related to That of Laboratory Strains NRC-1 and R1.</title>
        <authorList>
            <person name="Pfeiffer F."/>
            <person name="Marchfelder A."/>
            <person name="Habermann B."/>
            <person name="Dyall-Smith M.L."/>
        </authorList>
    </citation>
    <scope>NUCLEOTIDE SEQUENCE [LARGE SCALE GENOMIC DNA]</scope>
    <source>
        <strain evidence="12">91-R6</strain>
        <strain evidence="14">ATCC 33171 / DSM 3754 / JCM 8978 / NBRC 102687 / NCIMB 764 / 91-R6</strain>
    </source>
</reference>
<feature type="binding site" evidence="7">
    <location>
        <position position="281"/>
    </location>
    <ligand>
        <name>Zn(2+)</name>
        <dbReference type="ChEBI" id="CHEBI:29105"/>
        <note>catalytic</note>
    </ligand>
</feature>
<dbReference type="Pfam" id="PF16491">
    <property type="entry name" value="Peptidase_M48_N"/>
    <property type="match status" value="1"/>
</dbReference>
<evidence type="ECO:0000256" key="5">
    <source>
        <dbReference type="ARBA" id="ARBA00023049"/>
    </source>
</evidence>
<evidence type="ECO:0000256" key="4">
    <source>
        <dbReference type="ARBA" id="ARBA00022833"/>
    </source>
</evidence>
<dbReference type="GeneID" id="68693272"/>
<keyword evidence="4 7" id="KW-0862">Zinc</keyword>
<evidence type="ECO:0000256" key="7">
    <source>
        <dbReference type="PIRSR" id="PIRSR627057-2"/>
    </source>
</evidence>
<dbReference type="Pfam" id="PF01435">
    <property type="entry name" value="Peptidase_M48"/>
    <property type="match status" value="1"/>
</dbReference>
<dbReference type="FunFam" id="3.30.2010.10:FF:000010">
    <property type="entry name" value="M48 family peptidase"/>
    <property type="match status" value="1"/>
</dbReference>
<dbReference type="GO" id="GO:0046872">
    <property type="term" value="F:metal ion binding"/>
    <property type="evidence" value="ECO:0007669"/>
    <property type="project" value="UniProtKB-KW"/>
</dbReference>
<feature type="active site" evidence="6">
    <location>
        <position position="278"/>
    </location>
</feature>
<feature type="domain" description="CAAX prenyl protease 1 N-terminal" evidence="11">
    <location>
        <begin position="55"/>
        <end position="203"/>
    </location>
</feature>
<dbReference type="EMBL" id="VRYN01000002">
    <property type="protein sequence ID" value="TYO76772.1"/>
    <property type="molecule type" value="Genomic_DNA"/>
</dbReference>
<dbReference type="InterPro" id="IPR001915">
    <property type="entry name" value="Peptidase_M48"/>
</dbReference>
<dbReference type="InterPro" id="IPR027057">
    <property type="entry name" value="CAXX_Prtase_1"/>
</dbReference>
<evidence type="ECO:0000256" key="2">
    <source>
        <dbReference type="ARBA" id="ARBA00022723"/>
    </source>
</evidence>
<gene>
    <name evidence="13" type="ORF">APQ99_01413</name>
    <name evidence="12" type="ORF">HBSAL_02250</name>
</gene>
<feature type="binding site" evidence="7">
    <location>
        <position position="277"/>
    </location>
    <ligand>
        <name>Zn(2+)</name>
        <dbReference type="ChEBI" id="CHEBI:29105"/>
        <note>catalytic</note>
    </ligand>
</feature>
<protein>
    <submittedName>
        <fullName evidence="12">Peptidase M48 family protein</fullName>
    </submittedName>
    <submittedName>
        <fullName evidence="13">STE24 endopeptidase</fullName>
    </submittedName>
</protein>
<dbReference type="GO" id="GO:0071586">
    <property type="term" value="P:CAAX-box protein processing"/>
    <property type="evidence" value="ECO:0007669"/>
    <property type="project" value="InterPro"/>
</dbReference>
<feature type="binding site" evidence="7">
    <location>
        <position position="354"/>
    </location>
    <ligand>
        <name>Zn(2+)</name>
        <dbReference type="ChEBI" id="CHEBI:29105"/>
        <note>catalytic</note>
    </ligand>
</feature>
<reference evidence="13 15" key="2">
    <citation type="submission" date="2019-07" db="EMBL/GenBank/DDBJ databases">
        <title>Genomic Encyclopedia of Archaeal and Bacterial Type Strains, Phase II (KMG-II): from individual species to whole genera.</title>
        <authorList>
            <person name="Goeker M."/>
        </authorList>
    </citation>
    <scope>NUCLEOTIDE SEQUENCE [LARGE SCALE GENOMIC DNA]</scope>
    <source>
        <strain evidence="13 15">DSM 3754</strain>
    </source>
</reference>
<dbReference type="AlphaFoldDB" id="A0A4D6GR39"/>
<feature type="domain" description="Peptidase M48" evidence="10">
    <location>
        <begin position="210"/>
        <end position="411"/>
    </location>
</feature>
<evidence type="ECO:0000256" key="3">
    <source>
        <dbReference type="ARBA" id="ARBA00022801"/>
    </source>
</evidence>
<evidence type="ECO:0000259" key="10">
    <source>
        <dbReference type="Pfam" id="PF01435"/>
    </source>
</evidence>
<reference evidence="12" key="3">
    <citation type="journal article" name="MicrobiologyOpen">
        <title>Whole-genome comparison between the type strain of Halobacterium salinarum (DSM 3754(T)) and the laboratory strains R1 and NRC-1.</title>
        <authorList>
            <person name="Pfeiffer F."/>
            <person name="Losensky G."/>
            <person name="Marchfelder A."/>
            <person name="Habermann B."/>
            <person name="Dyall-Smith M."/>
        </authorList>
    </citation>
    <scope>NUCLEOTIDE SEQUENCE</scope>
    <source>
        <strain evidence="12">91-R6</strain>
    </source>
</reference>
<evidence type="ECO:0000313" key="14">
    <source>
        <dbReference type="Proteomes" id="UP000296216"/>
    </source>
</evidence>
<sequence>MLVHHVVFLALVAGTTLLFASLAALNVRYAERTVRERSAWLATHIGVDDPGELLAYHRLGTAVSQLRSVVLAGAVLGVLYTGAFGAAVAFVYDTVGSDVLAGVALLVGATVAMQVARVPFDAVETFGVESAFGFNEQSPALFARDALLSAGLAGVFVAVLGGAVLVAVAALPEWWFVAATGIVGVFLLATQVLVPRVVMPLFYDFDPVDEGGLRDAIEDVFDRAGFACEQVYVMNASSRSGHSNAFFTGFGATKRVVLFDTLIDQMGETELQAVLAHELAHWKNGHIWQTIGAATLQAGVVLFVASRLLDAGWLYGMFGVPEQPAAGLLLAGVWLQPLSRLTAPLQNRLWLANEREADAFAVDVMGGGEPLADALGALTSQNLGNPFPHPYYEAFHYQHPPVPERIRYLTAADSGAAAERSACRERNR</sequence>
<feature type="transmembrane region" description="Helical" evidence="9">
    <location>
        <begin position="6"/>
        <end position="27"/>
    </location>
</feature>
<feature type="transmembrane region" description="Helical" evidence="9">
    <location>
        <begin position="146"/>
        <end position="168"/>
    </location>
</feature>
<keyword evidence="3 8" id="KW-0378">Hydrolase</keyword>
<name>A0A4D6GR39_HALS9</name>
<keyword evidence="9" id="KW-0812">Transmembrane</keyword>
<organism evidence="12 14">
    <name type="scientific">Halobacterium salinarum (strain ATCC 33171 / DSM 3754 / JCM 8978 / NBRC 102687 / NCIMB 764 / 91-R6)</name>
    <dbReference type="NCBI Taxonomy" id="2597657"/>
    <lineage>
        <taxon>Archaea</taxon>
        <taxon>Methanobacteriati</taxon>
        <taxon>Methanobacteriota</taxon>
        <taxon>Stenosarchaea group</taxon>
        <taxon>Halobacteria</taxon>
        <taxon>Halobacteriales</taxon>
        <taxon>Halobacteriaceae</taxon>
        <taxon>Halobacterium</taxon>
    </lineage>
</organism>
<accession>A0A4D6GR39</accession>
<dbReference type="Proteomes" id="UP000296216">
    <property type="component" value="Chromosome"/>
</dbReference>
<evidence type="ECO:0000256" key="1">
    <source>
        <dbReference type="ARBA" id="ARBA00022670"/>
    </source>
</evidence>
<evidence type="ECO:0000256" key="8">
    <source>
        <dbReference type="RuleBase" id="RU003983"/>
    </source>
</evidence>
<keyword evidence="9" id="KW-0472">Membrane</keyword>
<dbReference type="Proteomes" id="UP000323075">
    <property type="component" value="Unassembled WGS sequence"/>
</dbReference>
<keyword evidence="9" id="KW-1133">Transmembrane helix</keyword>
<feature type="active site" description="Proton donor" evidence="6">
    <location>
        <position position="358"/>
    </location>
</feature>
<comment type="similarity">
    <text evidence="8">Belongs to the peptidase M48 family.</text>
</comment>
<keyword evidence="2 7" id="KW-0479">Metal-binding</keyword>
<evidence type="ECO:0000313" key="15">
    <source>
        <dbReference type="Proteomes" id="UP000323075"/>
    </source>
</evidence>
<proteinExistence type="inferred from homology"/>
<dbReference type="InterPro" id="IPR032456">
    <property type="entry name" value="Peptidase_M48_N"/>
</dbReference>
<keyword evidence="1 8" id="KW-0645">Protease</keyword>
<feature type="transmembrane region" description="Helical" evidence="9">
    <location>
        <begin position="68"/>
        <end position="92"/>
    </location>
</feature>
<evidence type="ECO:0000313" key="13">
    <source>
        <dbReference type="EMBL" id="TYO76772.1"/>
    </source>
</evidence>
<feature type="transmembrane region" description="Helical" evidence="9">
    <location>
        <begin position="174"/>
        <end position="194"/>
    </location>
</feature>
<dbReference type="RefSeq" id="WP_010902199.1">
    <property type="nucleotide sequence ID" value="NZ_VRYN01000002.1"/>
</dbReference>
<dbReference type="GO" id="GO:0004222">
    <property type="term" value="F:metalloendopeptidase activity"/>
    <property type="evidence" value="ECO:0007669"/>
    <property type="project" value="InterPro"/>
</dbReference>
<dbReference type="EMBL" id="CP038631">
    <property type="protein sequence ID" value="QCC44179.1"/>
    <property type="molecule type" value="Genomic_DNA"/>
</dbReference>